<protein>
    <submittedName>
        <fullName evidence="2">Uncharacterized protein</fullName>
    </submittedName>
</protein>
<dbReference type="Proteomes" id="UP001239994">
    <property type="component" value="Unassembled WGS sequence"/>
</dbReference>
<feature type="chain" id="PRO_5041900114" evidence="1">
    <location>
        <begin position="21"/>
        <end position="128"/>
    </location>
</feature>
<dbReference type="AlphaFoldDB" id="A0AAD8ZV46"/>
<organism evidence="2 3">
    <name type="scientific">Electrophorus voltai</name>
    <dbReference type="NCBI Taxonomy" id="2609070"/>
    <lineage>
        <taxon>Eukaryota</taxon>
        <taxon>Metazoa</taxon>
        <taxon>Chordata</taxon>
        <taxon>Craniata</taxon>
        <taxon>Vertebrata</taxon>
        <taxon>Euteleostomi</taxon>
        <taxon>Actinopterygii</taxon>
        <taxon>Neopterygii</taxon>
        <taxon>Teleostei</taxon>
        <taxon>Ostariophysi</taxon>
        <taxon>Gymnotiformes</taxon>
        <taxon>Gymnotoidei</taxon>
        <taxon>Gymnotidae</taxon>
        <taxon>Electrophorus</taxon>
    </lineage>
</organism>
<proteinExistence type="predicted"/>
<name>A0AAD8ZV46_9TELE</name>
<keyword evidence="3" id="KW-1185">Reference proteome</keyword>
<keyword evidence="1" id="KW-0732">Signal</keyword>
<sequence>MNAFARPVVWLTVFLTTCAAVLPSIVVRALGVLLVNSNRHKIQSFKETTELQSWFKRGAPRRRSSYAMSQGKGFGRLLTSGAGLHSTVPPLDGRKLTELASTTQTGMFCFGLLVHTFACGGVEIDAAQ</sequence>
<evidence type="ECO:0000256" key="1">
    <source>
        <dbReference type="SAM" id="SignalP"/>
    </source>
</evidence>
<accession>A0AAD8ZV46</accession>
<feature type="signal peptide" evidence="1">
    <location>
        <begin position="1"/>
        <end position="20"/>
    </location>
</feature>
<comment type="caution">
    <text evidence="2">The sequence shown here is derived from an EMBL/GenBank/DDBJ whole genome shotgun (WGS) entry which is preliminary data.</text>
</comment>
<dbReference type="EMBL" id="JAROKS010000002">
    <property type="protein sequence ID" value="KAK1805731.1"/>
    <property type="molecule type" value="Genomic_DNA"/>
</dbReference>
<gene>
    <name evidence="2" type="ORF">P4O66_001995</name>
</gene>
<evidence type="ECO:0000313" key="2">
    <source>
        <dbReference type="EMBL" id="KAK1805731.1"/>
    </source>
</evidence>
<evidence type="ECO:0000313" key="3">
    <source>
        <dbReference type="Proteomes" id="UP001239994"/>
    </source>
</evidence>
<reference evidence="2" key="1">
    <citation type="submission" date="2023-03" db="EMBL/GenBank/DDBJ databases">
        <title>Electrophorus voltai genome.</title>
        <authorList>
            <person name="Bian C."/>
        </authorList>
    </citation>
    <scope>NUCLEOTIDE SEQUENCE</scope>
    <source>
        <strain evidence="2">CB-2022</strain>
        <tissue evidence="2">Muscle</tissue>
    </source>
</reference>